<protein>
    <submittedName>
        <fullName evidence="1">Uncharacterized protein</fullName>
    </submittedName>
</protein>
<gene>
    <name evidence="1" type="ORF">FH063_003089</name>
</gene>
<proteinExistence type="predicted"/>
<comment type="caution">
    <text evidence="1">The sequence shown here is derived from an EMBL/GenBank/DDBJ whole genome shotgun (WGS) entry which is preliminary data.</text>
</comment>
<evidence type="ECO:0000313" key="1">
    <source>
        <dbReference type="EMBL" id="KAA1053170.1"/>
    </source>
</evidence>
<name>A0A5B0KNQ0_9PROT</name>
<dbReference type="Proteomes" id="UP000325333">
    <property type="component" value="Unassembled WGS sequence"/>
</dbReference>
<sequence length="64" mass="7071">MGATVADLVSGIIDWMENRHVGPGRQPMSTVVVIKTLRFFPRGCGRWVGVRLTLRRSLEGSSCI</sequence>
<dbReference type="EMBL" id="VEWN01000017">
    <property type="protein sequence ID" value="KAA1053170.1"/>
    <property type="molecule type" value="Genomic_DNA"/>
</dbReference>
<reference evidence="1 2" key="1">
    <citation type="submission" date="2019-07" db="EMBL/GenBank/DDBJ databases">
        <title>Genome sequencing of the stress-tolerant strain Azospirillum brasilense Az19.</title>
        <authorList>
            <person name="Maroniche G.A."/>
            <person name="Garcia J.E."/>
            <person name="Pagnussat L."/>
            <person name="Amenta M."/>
            <person name="Creus C.M."/>
        </authorList>
    </citation>
    <scope>NUCLEOTIDE SEQUENCE [LARGE SCALE GENOMIC DNA]</scope>
    <source>
        <strain evidence="1 2">Az19</strain>
    </source>
</reference>
<accession>A0A5B0KNQ0</accession>
<organism evidence="1 2">
    <name type="scientific">Azospirillum argentinense</name>
    <dbReference type="NCBI Taxonomy" id="2970906"/>
    <lineage>
        <taxon>Bacteria</taxon>
        <taxon>Pseudomonadati</taxon>
        <taxon>Pseudomonadota</taxon>
        <taxon>Alphaproteobacteria</taxon>
        <taxon>Rhodospirillales</taxon>
        <taxon>Azospirillaceae</taxon>
        <taxon>Azospirillum</taxon>
    </lineage>
</organism>
<dbReference type="AlphaFoldDB" id="A0A5B0KNQ0"/>
<evidence type="ECO:0000313" key="2">
    <source>
        <dbReference type="Proteomes" id="UP000325333"/>
    </source>
</evidence>